<dbReference type="Proteomes" id="UP000694865">
    <property type="component" value="Unplaced"/>
</dbReference>
<dbReference type="PANTHER" id="PTHR11339:SF393">
    <property type="entry name" value="VWFD DOMAIN-CONTAINING PROTEIN"/>
    <property type="match status" value="1"/>
</dbReference>
<feature type="region of interest" description="Disordered" evidence="9">
    <location>
        <begin position="1386"/>
        <end position="1558"/>
    </location>
</feature>
<keyword evidence="2" id="KW-0964">Secreted</keyword>
<feature type="region of interest" description="Disordered" evidence="9">
    <location>
        <begin position="1709"/>
        <end position="1829"/>
    </location>
</feature>
<feature type="compositionally biased region" description="Polar residues" evidence="9">
    <location>
        <begin position="1709"/>
        <end position="1719"/>
    </location>
</feature>
<comment type="subcellular location">
    <subcellularLocation>
        <location evidence="1">Secreted</location>
    </subcellularLocation>
</comment>
<evidence type="ECO:0000256" key="4">
    <source>
        <dbReference type="ARBA" id="ARBA00022737"/>
    </source>
</evidence>
<dbReference type="InterPro" id="IPR014853">
    <property type="entry name" value="VWF/SSPO/ZAN-like_Cys-rich_dom"/>
</dbReference>
<feature type="compositionally biased region" description="Low complexity" evidence="9">
    <location>
        <begin position="1524"/>
        <end position="1556"/>
    </location>
</feature>
<keyword evidence="5" id="KW-0186">Copper</keyword>
<protein>
    <submittedName>
        <fullName evidence="12">Mucin-2-like</fullName>
    </submittedName>
</protein>
<keyword evidence="6" id="KW-1015">Disulfide bond</keyword>
<evidence type="ECO:0000256" key="3">
    <source>
        <dbReference type="ARBA" id="ARBA00022729"/>
    </source>
</evidence>
<dbReference type="GeneID" id="100372231"/>
<dbReference type="SUPFAM" id="SSF57603">
    <property type="entry name" value="FnI-like domain"/>
    <property type="match status" value="1"/>
</dbReference>
<proteinExistence type="predicted"/>
<evidence type="ECO:0000256" key="7">
    <source>
        <dbReference type="ARBA" id="ARBA00023180"/>
    </source>
</evidence>
<feature type="compositionally biased region" description="Low complexity" evidence="9">
    <location>
        <begin position="1725"/>
        <end position="1815"/>
    </location>
</feature>
<keyword evidence="4" id="KW-0677">Repeat</keyword>
<dbReference type="SMART" id="SM00215">
    <property type="entry name" value="VWC_out"/>
    <property type="match status" value="1"/>
</dbReference>
<keyword evidence="7" id="KW-0325">Glycoprotein</keyword>
<name>A0ABM0MK27_SACKO</name>
<reference evidence="12" key="1">
    <citation type="submission" date="2025-08" db="UniProtKB">
        <authorList>
            <consortium name="RefSeq"/>
        </authorList>
    </citation>
    <scope>IDENTIFICATION</scope>
    <source>
        <tissue evidence="12">Testes</tissue>
    </source>
</reference>
<keyword evidence="8" id="KW-0175">Coiled coil</keyword>
<feature type="compositionally biased region" description="Polar residues" evidence="9">
    <location>
        <begin position="1816"/>
        <end position="1829"/>
    </location>
</feature>
<dbReference type="SUPFAM" id="SSF57567">
    <property type="entry name" value="Serine protease inhibitors"/>
    <property type="match status" value="4"/>
</dbReference>
<keyword evidence="3" id="KW-0732">Signal</keyword>
<organism evidence="11 12">
    <name type="scientific">Saccoglossus kowalevskii</name>
    <name type="common">Acorn worm</name>
    <dbReference type="NCBI Taxonomy" id="10224"/>
    <lineage>
        <taxon>Eukaryota</taxon>
        <taxon>Metazoa</taxon>
        <taxon>Hemichordata</taxon>
        <taxon>Enteropneusta</taxon>
        <taxon>Harrimaniidae</taxon>
        <taxon>Saccoglossus</taxon>
    </lineage>
</organism>
<dbReference type="Pfam" id="PF01826">
    <property type="entry name" value="TIL"/>
    <property type="match status" value="2"/>
</dbReference>
<dbReference type="RefSeq" id="XP_006820368.1">
    <property type="nucleotide sequence ID" value="XM_006820305.1"/>
</dbReference>
<evidence type="ECO:0000256" key="2">
    <source>
        <dbReference type="ARBA" id="ARBA00022525"/>
    </source>
</evidence>
<feature type="compositionally biased region" description="Low complexity" evidence="9">
    <location>
        <begin position="1428"/>
        <end position="1481"/>
    </location>
</feature>
<feature type="compositionally biased region" description="Polar residues" evidence="9">
    <location>
        <begin position="1488"/>
        <end position="1506"/>
    </location>
</feature>
<evidence type="ECO:0000256" key="1">
    <source>
        <dbReference type="ARBA" id="ARBA00004613"/>
    </source>
</evidence>
<dbReference type="InterPro" id="IPR025155">
    <property type="entry name" value="WxxW_domain"/>
</dbReference>
<feature type="domain" description="VWFD" evidence="10">
    <location>
        <begin position="645"/>
        <end position="818"/>
    </location>
</feature>
<evidence type="ECO:0000259" key="10">
    <source>
        <dbReference type="PROSITE" id="PS51233"/>
    </source>
</evidence>
<evidence type="ECO:0000256" key="9">
    <source>
        <dbReference type="SAM" id="MobiDB-lite"/>
    </source>
</evidence>
<dbReference type="SMART" id="SM00832">
    <property type="entry name" value="C8"/>
    <property type="match status" value="3"/>
</dbReference>
<feature type="compositionally biased region" description="Polar residues" evidence="9">
    <location>
        <begin position="1400"/>
        <end position="1427"/>
    </location>
</feature>
<dbReference type="InterPro" id="IPR001846">
    <property type="entry name" value="VWF_type-D"/>
</dbReference>
<dbReference type="Gene3D" id="2.10.25.10">
    <property type="entry name" value="Laminin"/>
    <property type="match status" value="4"/>
</dbReference>
<dbReference type="PROSITE" id="PS51233">
    <property type="entry name" value="VWFD"/>
    <property type="match status" value="3"/>
</dbReference>
<gene>
    <name evidence="12" type="primary">LOC100372231</name>
</gene>
<feature type="region of interest" description="Disordered" evidence="9">
    <location>
        <begin position="1950"/>
        <end position="2056"/>
    </location>
</feature>
<feature type="compositionally biased region" description="Basic and acidic residues" evidence="9">
    <location>
        <begin position="101"/>
        <end position="117"/>
    </location>
</feature>
<accession>A0ABM0MK27</accession>
<evidence type="ECO:0000313" key="12">
    <source>
        <dbReference type="RefSeq" id="XP_006820368.1"/>
    </source>
</evidence>
<dbReference type="InterPro" id="IPR050780">
    <property type="entry name" value="Mucin_vWF_Thrombospondin_sf"/>
</dbReference>
<feature type="domain" description="VWFD" evidence="10">
    <location>
        <begin position="271"/>
        <end position="449"/>
    </location>
</feature>
<evidence type="ECO:0000256" key="5">
    <source>
        <dbReference type="ARBA" id="ARBA00023008"/>
    </source>
</evidence>
<feature type="compositionally biased region" description="Low complexity" evidence="9">
    <location>
        <begin position="1507"/>
        <end position="1516"/>
    </location>
</feature>
<dbReference type="Pfam" id="PF13330">
    <property type="entry name" value="Mucin2_WxxW"/>
    <property type="match status" value="2"/>
</dbReference>
<sequence>MVDKLKLKVREMETRLSDSENKNDDLENRSRRMNLNFHNFPEGAEKHEKSCSEFIKKFVLNHMKIGRLMKFRKDYQKENPNKELHLMEGSSYVHDRSRRKNVSDYGERSRGMKDHEKGKKKKRTFNDDELIDQLALLAGRSQTDDPNHKSRKQTTCKRRDMNTVRMFRRTTGRRRDMDTVRILRRTTGRRRDIGTVRILRRTTGIRRHVGNVRIPDRITDKRQIAISVKLETFQARAAPLIPRPPPPVTTIIPTTMPTLPVTLKPALPATGYCTSWGQNSYRTFDGHVYSFEGICSYVLVADCFSSSFEIFITNSRSCSPPYAGCERSLMVAIGQLQTLHLYRQNDEPIVTLDGADLALPVDVNGLVIESVTGHILVRSSVGFKLIWDGAEGVYIEILSSDLYDKTCGLCGTYNNNTFDDFTTSSGKVLTAGQETAFGLSWKYPDASCPDIPPTPTRCTDTVIPPELAEQYQDEIEIQDYARDVCSLLDDSPFSICHSVVSPLPYIVECEKDVCACNISRQDCMCSTFTAYAKECTKRGRPLDWRRPDLCDLQCPDGMTYDNCGTTCPQTCRSAMYNCDDNHCLEGCHCPPGKYLHEEQCLPRSECPCIYHGIEYKPGSTIRHDCNECRCISGKWDMCTNYICQGTCTASGDPHYRTFDGRTYDFMGDCSYTLVKNCYAQNSTYHIIADNTPCGRSERTCTKAVLIEVGNDIVKLKRDHNVIANGEDATVFPLILSDIYIEKISSIYMKVTLTNGIRIFWDNRMRVRIKISVNHFNQTCGLCGTFNNNQLDDFYTSEGNIETSPVNFGNKCKVDETCPDIPPDDLHPCDLYSQQASLAEQLCGKLKNNDIFTVCHSEVNPELYYENCRYDMCSCQTGDCHCDIFADYAYECGNRGVVIHWREAIPECSMECNWGLVYKECGSSCGTSCKSLSFQEPCDDECVPGCGCPLGMVMDYHGNCVPIANCPCEYKDIDYEPREIIERGCGFCQCEGGDWTCEGVECPINSCPGENQEYIDCISECPKTCANMHQHHHVHQCSAAVCERGCQCNNLTVWNGYTCVYPIECPCHHAGRSYHHGETISIDCNKCHCDGSQWICETEVCPGTGSDQHRLHLVRGSPPEITYGDGLGFELSEVGFFVFVHTSIGLTIQWDGGTRVSVKLSPSHKGMVEGLCGNFNGDQNDDFLPPDGGFPLTLANEFGNSWKILDYCPDAPIAPDTCLAHPERQSWARKSCSVVKSDLFQPCHSEVPYQPYLTMCEYDSCGCDMGGDCECLCTAIAAYAQECNTHGVPIKWRTQELCPIQCEDCWTYDPCISICNQTCANHHRIGPDGQCLDTCVEGCACPDGQLWDGYQCVSECVTTSPPTSIVTSQPSPTTLISTQEITITRTWSGSTSHQEPPVSATEITKSPTTPESTPGITSQTPQKSTPLISTSPNTNTPVITTSPTTTESTSGLTESRTPPESTPVITTPTTSSPKSTPGITTSPTPPASLESSVPPVSTPELSTPQKSTPVITTPPTTSEYTANLTTSRTPPESTPVTTTPPTSSPKSTPGITTSPTPLVSLGSSVPPELIPEISTTQESTPGETTLSTTTQKYTPTPLCDCDCKWTDWMDDEHGDKVDHLAPGEFELISELRNEYSFCENPEAIECRLNISPHLPYNETGQTLTCDLNHGLVCFHEDQKVRLCYNYEVRFYCCDTSCSCTSIPVTTLESTPGITTSQTPPESTPVITTLPTTPESTSSITTSRMPQESTSVISTPPTTPESTSDLTTSQTPTESTPVITTPTTTSPKSTPGITTSLTPPVSLESSSPPVSTPEISTQAKSTPGESTLSTTTQKYTPTQLCDCDCKWTDWMDDEHGDKVDHLAPGEFELISELRNEYSFCENPEAIECRLNISPHLPYNETGQTLTCDLNHGLVCFHEDQKVRLCYNYEVRFYCCDTSCSCTSIPVTTLESTPGITTSRTPPESTPVITTLPTTPESTSRLTTSRMPQESTSVITTPPTTPESTSGLTTSQTPPESTPVITTSPTTPESTSSITTPRTPPESTSEITTPPTTPESTSV</sequence>
<evidence type="ECO:0000313" key="11">
    <source>
        <dbReference type="Proteomes" id="UP000694865"/>
    </source>
</evidence>
<feature type="domain" description="VWFD" evidence="10">
    <location>
        <begin position="1039"/>
        <end position="1208"/>
    </location>
</feature>
<feature type="compositionally biased region" description="Low complexity" evidence="9">
    <location>
        <begin position="1988"/>
        <end position="2056"/>
    </location>
</feature>
<dbReference type="Pfam" id="PF00094">
    <property type="entry name" value="VWD"/>
    <property type="match status" value="3"/>
</dbReference>
<evidence type="ECO:0000256" key="6">
    <source>
        <dbReference type="ARBA" id="ARBA00023157"/>
    </source>
</evidence>
<keyword evidence="11" id="KW-1185">Reference proteome</keyword>
<dbReference type="InterPro" id="IPR001007">
    <property type="entry name" value="VWF_dom"/>
</dbReference>
<dbReference type="Pfam" id="PF08742">
    <property type="entry name" value="C8"/>
    <property type="match status" value="3"/>
</dbReference>
<feature type="region of interest" description="Disordered" evidence="9">
    <location>
        <begin position="82"/>
        <end position="125"/>
    </location>
</feature>
<evidence type="ECO:0000256" key="8">
    <source>
        <dbReference type="SAM" id="Coils"/>
    </source>
</evidence>
<feature type="coiled-coil region" evidence="8">
    <location>
        <begin position="2"/>
        <end position="36"/>
    </location>
</feature>
<dbReference type="PANTHER" id="PTHR11339">
    <property type="entry name" value="EXTRACELLULAR MATRIX GLYCOPROTEIN RELATED"/>
    <property type="match status" value="1"/>
</dbReference>
<feature type="compositionally biased region" description="Polar residues" evidence="9">
    <location>
        <begin position="1950"/>
        <end position="1987"/>
    </location>
</feature>
<dbReference type="InterPro" id="IPR002919">
    <property type="entry name" value="TIL_dom"/>
</dbReference>
<dbReference type="InterPro" id="IPR036084">
    <property type="entry name" value="Ser_inhib-like_sf"/>
</dbReference>
<dbReference type="CDD" id="cd19941">
    <property type="entry name" value="TIL"/>
    <property type="match status" value="4"/>
</dbReference>
<dbReference type="SMART" id="SM00216">
    <property type="entry name" value="VWD"/>
    <property type="match status" value="3"/>
</dbReference>